<evidence type="ECO:0000313" key="9">
    <source>
        <dbReference type="Proteomes" id="UP001596337"/>
    </source>
</evidence>
<dbReference type="Pfam" id="PF04024">
    <property type="entry name" value="PspC"/>
    <property type="match status" value="1"/>
</dbReference>
<keyword evidence="2" id="KW-1003">Cell membrane</keyword>
<keyword evidence="4 6" id="KW-1133">Transmembrane helix</keyword>
<accession>A0ABW2BW94</accession>
<comment type="subcellular location">
    <subcellularLocation>
        <location evidence="1">Cell membrane</location>
        <topology evidence="1">Single-pass membrane protein</topology>
    </subcellularLocation>
</comment>
<dbReference type="InterPro" id="IPR007168">
    <property type="entry name" value="Phageshock_PspC_N"/>
</dbReference>
<organism evidence="8 9">
    <name type="scientific">Haloechinothrix salitolerans</name>
    <dbReference type="NCBI Taxonomy" id="926830"/>
    <lineage>
        <taxon>Bacteria</taxon>
        <taxon>Bacillati</taxon>
        <taxon>Actinomycetota</taxon>
        <taxon>Actinomycetes</taxon>
        <taxon>Pseudonocardiales</taxon>
        <taxon>Pseudonocardiaceae</taxon>
        <taxon>Haloechinothrix</taxon>
    </lineage>
</organism>
<evidence type="ECO:0000256" key="3">
    <source>
        <dbReference type="ARBA" id="ARBA00022692"/>
    </source>
</evidence>
<dbReference type="PANTHER" id="PTHR33885">
    <property type="entry name" value="PHAGE SHOCK PROTEIN C"/>
    <property type="match status" value="1"/>
</dbReference>
<gene>
    <name evidence="8" type="ORF">ACFQGD_04840</name>
</gene>
<evidence type="ECO:0000256" key="5">
    <source>
        <dbReference type="ARBA" id="ARBA00023136"/>
    </source>
</evidence>
<proteinExistence type="predicted"/>
<sequence length="70" mass="7694">MTPDMHSNDVKQLRRSSTDKMLAGVCGGWARYLGMDAALLRILLVAVTLFGVGAPIVIYLACWLLMPQDE</sequence>
<protein>
    <submittedName>
        <fullName evidence="8">PspC domain-containing protein</fullName>
    </submittedName>
</protein>
<evidence type="ECO:0000313" key="8">
    <source>
        <dbReference type="EMBL" id="MFC6866463.1"/>
    </source>
</evidence>
<name>A0ABW2BW94_9PSEU</name>
<evidence type="ECO:0000259" key="7">
    <source>
        <dbReference type="Pfam" id="PF04024"/>
    </source>
</evidence>
<keyword evidence="5 6" id="KW-0472">Membrane</keyword>
<keyword evidence="3 6" id="KW-0812">Transmembrane</keyword>
<evidence type="ECO:0000256" key="2">
    <source>
        <dbReference type="ARBA" id="ARBA00022475"/>
    </source>
</evidence>
<evidence type="ECO:0000256" key="4">
    <source>
        <dbReference type="ARBA" id="ARBA00022989"/>
    </source>
</evidence>
<dbReference type="Proteomes" id="UP001596337">
    <property type="component" value="Unassembled WGS sequence"/>
</dbReference>
<dbReference type="PANTHER" id="PTHR33885:SF3">
    <property type="entry name" value="PHAGE SHOCK PROTEIN C"/>
    <property type="match status" value="1"/>
</dbReference>
<feature type="transmembrane region" description="Helical" evidence="6">
    <location>
        <begin position="38"/>
        <end position="66"/>
    </location>
</feature>
<evidence type="ECO:0000256" key="1">
    <source>
        <dbReference type="ARBA" id="ARBA00004162"/>
    </source>
</evidence>
<comment type="caution">
    <text evidence="8">The sequence shown here is derived from an EMBL/GenBank/DDBJ whole genome shotgun (WGS) entry which is preliminary data.</text>
</comment>
<reference evidence="9" key="1">
    <citation type="journal article" date="2019" name="Int. J. Syst. Evol. Microbiol.">
        <title>The Global Catalogue of Microorganisms (GCM) 10K type strain sequencing project: providing services to taxonomists for standard genome sequencing and annotation.</title>
        <authorList>
            <consortium name="The Broad Institute Genomics Platform"/>
            <consortium name="The Broad Institute Genome Sequencing Center for Infectious Disease"/>
            <person name="Wu L."/>
            <person name="Ma J."/>
        </authorList>
    </citation>
    <scope>NUCLEOTIDE SEQUENCE [LARGE SCALE GENOMIC DNA]</scope>
    <source>
        <strain evidence="9">KCTC 32255</strain>
    </source>
</reference>
<dbReference type="EMBL" id="JBHSXX010000001">
    <property type="protein sequence ID" value="MFC6866463.1"/>
    <property type="molecule type" value="Genomic_DNA"/>
</dbReference>
<evidence type="ECO:0000256" key="6">
    <source>
        <dbReference type="SAM" id="Phobius"/>
    </source>
</evidence>
<feature type="domain" description="Phage shock protein PspC N-terminal" evidence="7">
    <location>
        <begin position="11"/>
        <end position="68"/>
    </location>
</feature>
<dbReference type="InterPro" id="IPR052027">
    <property type="entry name" value="PspC"/>
</dbReference>
<keyword evidence="9" id="KW-1185">Reference proteome</keyword>
<dbReference type="RefSeq" id="WP_345395492.1">
    <property type="nucleotide sequence ID" value="NZ_BAABLA010000024.1"/>
</dbReference>